<dbReference type="InterPro" id="IPR004089">
    <property type="entry name" value="MCPsignal_dom"/>
</dbReference>
<dbReference type="Gene3D" id="1.10.287.950">
    <property type="entry name" value="Methyl-accepting chemotaxis protein"/>
    <property type="match status" value="1"/>
</dbReference>
<evidence type="ECO:0000256" key="1">
    <source>
        <dbReference type="ARBA" id="ARBA00004370"/>
    </source>
</evidence>
<gene>
    <name evidence="5" type="ORF">F9817_14215</name>
</gene>
<accession>A0A7X4LLU5</accession>
<dbReference type="PROSITE" id="PS50111">
    <property type="entry name" value="CHEMOTAXIS_TRANSDUC_2"/>
    <property type="match status" value="1"/>
</dbReference>
<keyword evidence="6" id="KW-1185">Reference proteome</keyword>
<dbReference type="PANTHER" id="PTHR32089:SF112">
    <property type="entry name" value="LYSOZYME-LIKE PROTEIN-RELATED"/>
    <property type="match status" value="1"/>
</dbReference>
<protein>
    <submittedName>
        <fullName evidence="5">Chemotaxis protein</fullName>
    </submittedName>
</protein>
<evidence type="ECO:0000313" key="5">
    <source>
        <dbReference type="EMBL" id="MZI94348.1"/>
    </source>
</evidence>
<name>A0A7X4LLU5_9VIBR</name>
<dbReference type="SUPFAM" id="SSF58104">
    <property type="entry name" value="Methyl-accepting chemotaxis protein (MCP) signaling domain"/>
    <property type="match status" value="1"/>
</dbReference>
<dbReference type="GO" id="GO:0016020">
    <property type="term" value="C:membrane"/>
    <property type="evidence" value="ECO:0007669"/>
    <property type="project" value="UniProtKB-SubCell"/>
</dbReference>
<dbReference type="SMART" id="SM00897">
    <property type="entry name" value="FIST"/>
    <property type="match status" value="1"/>
</dbReference>
<dbReference type="InterPro" id="IPR019494">
    <property type="entry name" value="FIST_C"/>
</dbReference>
<dbReference type="SMART" id="SM01204">
    <property type="entry name" value="FIST_C"/>
    <property type="match status" value="1"/>
</dbReference>
<evidence type="ECO:0000256" key="3">
    <source>
        <dbReference type="PROSITE-ProRule" id="PRU00284"/>
    </source>
</evidence>
<dbReference type="Proteomes" id="UP000462621">
    <property type="component" value="Unassembled WGS sequence"/>
</dbReference>
<dbReference type="PANTHER" id="PTHR32089">
    <property type="entry name" value="METHYL-ACCEPTING CHEMOTAXIS PROTEIN MCPB"/>
    <property type="match status" value="1"/>
</dbReference>
<comment type="caution">
    <text evidence="5">The sequence shown here is derived from an EMBL/GenBank/DDBJ whole genome shotgun (WGS) entry which is preliminary data.</text>
</comment>
<dbReference type="GO" id="GO:0006935">
    <property type="term" value="P:chemotaxis"/>
    <property type="evidence" value="ECO:0007669"/>
    <property type="project" value="UniProtKB-ARBA"/>
</dbReference>
<dbReference type="Pfam" id="PF10442">
    <property type="entry name" value="FIST_C"/>
    <property type="match status" value="1"/>
</dbReference>
<reference evidence="5 6" key="1">
    <citation type="submission" date="2019-10" db="EMBL/GenBank/DDBJ databases">
        <title>Vibrio sp. nov. isolated from a shrimp pond.</title>
        <authorList>
            <person name="Gomez-Gil B."/>
            <person name="Enciso-Ibarra J."/>
            <person name="Enciso-Ibarra K."/>
            <person name="Bolan-Mejia C."/>
        </authorList>
    </citation>
    <scope>NUCLEOTIDE SEQUENCE [LARGE SCALE GENOMIC DNA]</scope>
    <source>
        <strain evidence="5 6">CAIM 722</strain>
    </source>
</reference>
<evidence type="ECO:0000259" key="4">
    <source>
        <dbReference type="PROSITE" id="PS50111"/>
    </source>
</evidence>
<organism evidence="5 6">
    <name type="scientific">Vibrio eleionomae</name>
    <dbReference type="NCBI Taxonomy" id="2653505"/>
    <lineage>
        <taxon>Bacteria</taxon>
        <taxon>Pseudomonadati</taxon>
        <taxon>Pseudomonadota</taxon>
        <taxon>Gammaproteobacteria</taxon>
        <taxon>Vibrionales</taxon>
        <taxon>Vibrionaceae</taxon>
        <taxon>Vibrio</taxon>
    </lineage>
</organism>
<dbReference type="AlphaFoldDB" id="A0A7X4LLU5"/>
<dbReference type="EMBL" id="WEKT01000027">
    <property type="protein sequence ID" value="MZI94348.1"/>
    <property type="molecule type" value="Genomic_DNA"/>
</dbReference>
<evidence type="ECO:0000313" key="6">
    <source>
        <dbReference type="Proteomes" id="UP000462621"/>
    </source>
</evidence>
<evidence type="ECO:0000256" key="2">
    <source>
        <dbReference type="ARBA" id="ARBA00023224"/>
    </source>
</evidence>
<dbReference type="GO" id="GO:0007165">
    <property type="term" value="P:signal transduction"/>
    <property type="evidence" value="ECO:0007669"/>
    <property type="project" value="UniProtKB-KW"/>
</dbReference>
<dbReference type="SMART" id="SM00283">
    <property type="entry name" value="MA"/>
    <property type="match status" value="1"/>
</dbReference>
<comment type="subcellular location">
    <subcellularLocation>
        <location evidence="1">Membrane</location>
    </subcellularLocation>
</comment>
<sequence length="668" mass="73323">MFFRKNQQAKTLAESAQVSISKTISSKDITEASMAPFNLAGGTALVIAFISPHCDFNSVNSKLKQATPFAEHVIGIMTAGELGGGTKLYHDTPNTWDGIVVHAFSKRLLKKLSIHSIPLFNNETPSGSNLYTQSENRIAKIASEINKIRVPFSVDSHDTIAFTYFDGLTASEDFFTQALYKTRKFPCYFIGGSAGGKLDFQSAKIAFDGQVQANRVLVCFSKIAPEYRYGIFKSHNFENTSRGFDVVDFNPFTRTLHSVLDDSMDLMSPVDWLARHFKCGPEQVGDKLGKYSFGIDINGELFIRSVAAINPDGSISFFGDFAFGERLFLVKAKDFSQTTTSDYKRFMDGKPGQPVAMVANDCILRRLNNADSLGKVDTFSGVCLSGFSTFGEFLGLHQNQTVTSIAFFKVGENDNFRDEYADNFPFYLASFASYYLHSRLVSTKKINTLQASVISHMSQIHPMLQAATAQLEGSASQASSAAAQQKELGGQFQAFMTQIAQQQSQRQNLMQGMDKLKDSADRIVNIIQSISGIAEQTNLLALNAAIEAARAGEAGRGFAVVADEVRALSKRTQTSVQETGETIEEVTDSISDINKGIDSINTVLSKVETDSEKFSSELTIMSQSSEQTAATAEQDIQRAHETHERINVIEEEITLIDKLSTIANSHNG</sequence>
<feature type="domain" description="Methyl-accepting transducer" evidence="4">
    <location>
        <begin position="450"/>
        <end position="660"/>
    </location>
</feature>
<keyword evidence="2 3" id="KW-0807">Transducer</keyword>
<dbReference type="Pfam" id="PF00015">
    <property type="entry name" value="MCPsignal"/>
    <property type="match status" value="1"/>
</dbReference>
<dbReference type="Pfam" id="PF08495">
    <property type="entry name" value="FIST"/>
    <property type="match status" value="1"/>
</dbReference>
<proteinExistence type="predicted"/>
<dbReference type="InterPro" id="IPR013702">
    <property type="entry name" value="FIST_domain_N"/>
</dbReference>